<feature type="chain" id="PRO_5047119293" evidence="2">
    <location>
        <begin position="20"/>
        <end position="534"/>
    </location>
</feature>
<dbReference type="GeneID" id="107228186"/>
<feature type="transmembrane region" description="Helical" evidence="1">
    <location>
        <begin position="164"/>
        <end position="186"/>
    </location>
</feature>
<gene>
    <name evidence="4" type="primary">LOC107228186</name>
</gene>
<keyword evidence="1" id="KW-0472">Membrane</keyword>
<evidence type="ECO:0000313" key="3">
    <source>
        <dbReference type="Proteomes" id="UP000829291"/>
    </source>
</evidence>
<dbReference type="Pfam" id="PF07898">
    <property type="entry name" value="DUF1676"/>
    <property type="match status" value="2"/>
</dbReference>
<keyword evidence="2" id="KW-0732">Signal</keyword>
<evidence type="ECO:0000313" key="4">
    <source>
        <dbReference type="RefSeq" id="XP_046602614.1"/>
    </source>
</evidence>
<feature type="transmembrane region" description="Helical" evidence="1">
    <location>
        <begin position="439"/>
        <end position="458"/>
    </location>
</feature>
<dbReference type="InterPro" id="IPR012464">
    <property type="entry name" value="DUF1676"/>
</dbReference>
<evidence type="ECO:0000256" key="1">
    <source>
        <dbReference type="SAM" id="Phobius"/>
    </source>
</evidence>
<name>A0ABM3GQR0_NEOLC</name>
<accession>A0ABM3GQR0</accession>
<reference evidence="4" key="1">
    <citation type="submission" date="2025-08" db="UniProtKB">
        <authorList>
            <consortium name="RefSeq"/>
        </authorList>
    </citation>
    <scope>IDENTIFICATION</scope>
    <source>
        <tissue evidence="4">Thorax and Abdomen</tissue>
    </source>
</reference>
<keyword evidence="1" id="KW-1133">Transmembrane helix</keyword>
<feature type="signal peptide" evidence="2">
    <location>
        <begin position="1"/>
        <end position="19"/>
    </location>
</feature>
<feature type="transmembrane region" description="Helical" evidence="1">
    <location>
        <begin position="464"/>
        <end position="484"/>
    </location>
</feature>
<keyword evidence="1" id="KW-0812">Transmembrane</keyword>
<dbReference type="PANTHER" id="PTHR21879:SF1">
    <property type="entry name" value="FI01546P"/>
    <property type="match status" value="1"/>
</dbReference>
<organism evidence="3 4">
    <name type="scientific">Neodiprion lecontei</name>
    <name type="common">Redheaded pine sawfly</name>
    <dbReference type="NCBI Taxonomy" id="441921"/>
    <lineage>
        <taxon>Eukaryota</taxon>
        <taxon>Metazoa</taxon>
        <taxon>Ecdysozoa</taxon>
        <taxon>Arthropoda</taxon>
        <taxon>Hexapoda</taxon>
        <taxon>Insecta</taxon>
        <taxon>Pterygota</taxon>
        <taxon>Neoptera</taxon>
        <taxon>Endopterygota</taxon>
        <taxon>Hymenoptera</taxon>
        <taxon>Tenthredinoidea</taxon>
        <taxon>Diprionidae</taxon>
        <taxon>Diprioninae</taxon>
        <taxon>Neodiprion</taxon>
    </lineage>
</organism>
<protein>
    <submittedName>
        <fullName evidence="4">Uncharacterized protein LOC107228186</fullName>
    </submittedName>
</protein>
<evidence type="ECO:0000256" key="2">
    <source>
        <dbReference type="SAM" id="SignalP"/>
    </source>
</evidence>
<sequence length="534" mass="57501">MGHFPRYVVLALFIAIASARSPELDGNSIEDSGRSSNGVFGDIQYVYQIYKECSSADLSSCLKLKLIGAMDRISRSLDINLSDGITLTKDNGLDAEPLTKSEREIEADLPRALEEKEDALNSIILDKVVNFFRSHTLKLKLPNIDELQRSFTEEGRKKKKMGELLAIPLLIGGTLIPLALGALALLAGKALIVSKLALVLASIIGLKKLVSGSGDGGGHEVVQVAGGHGSSGWARSSHDIAYSAYKPHSAYKHRDEKVRSKRASSRSDSIRFDKRLCQILAMFKLLTVFSAGFLAFAVAAPASQQEAVTETTGSLIGDALQVYSSCADQDLTVCLKLKALRFVDRAARSADLVIGDGLRIVQTDEAKADSRANSGRSLNDIEASLPQEAEAKEAAIDEALLERAGKFLASHTVELSVPEEVSRSFDEARGKKKKIVKSLLPILLLLKLKAAALIPIALGALALLAFKALIISKIALVLSGIIALKKLLGQKQSSSYEVVAHPVHSYEDSHHDHHGWSSRSAGSDLAYSAYKPEN</sequence>
<dbReference type="RefSeq" id="XP_046602614.1">
    <property type="nucleotide sequence ID" value="XM_046746658.1"/>
</dbReference>
<dbReference type="Proteomes" id="UP000829291">
    <property type="component" value="Chromosome 1"/>
</dbReference>
<keyword evidence="3" id="KW-1185">Reference proteome</keyword>
<proteinExistence type="predicted"/>
<dbReference type="PANTHER" id="PTHR21879">
    <property type="entry name" value="FI03362P-RELATED-RELATED"/>
    <property type="match status" value="1"/>
</dbReference>